<evidence type="ECO:0000256" key="3">
    <source>
        <dbReference type="ARBA" id="ARBA00022833"/>
    </source>
</evidence>
<dbReference type="Pfam" id="PF13639">
    <property type="entry name" value="zf-RING_2"/>
    <property type="match status" value="1"/>
</dbReference>
<dbReference type="GO" id="GO:0005634">
    <property type="term" value="C:nucleus"/>
    <property type="evidence" value="ECO:0007669"/>
    <property type="project" value="TreeGrafter"/>
</dbReference>
<dbReference type="PROSITE" id="PS51266">
    <property type="entry name" value="ZF_CHY"/>
    <property type="match status" value="1"/>
</dbReference>
<dbReference type="PANTHER" id="PTHR21319:SF53">
    <property type="entry name" value="RING FINGER AND CHY ZINC FINGER DOMAIN-CONTAINING PROTEIN 1"/>
    <property type="match status" value="1"/>
</dbReference>
<protein>
    <submittedName>
        <fullName evidence="9">RING finger and CHY zinc finger domain-containing protein 1</fullName>
    </submittedName>
</protein>
<dbReference type="InterPro" id="IPR017921">
    <property type="entry name" value="Znf_CTCHY"/>
</dbReference>
<dbReference type="Gene3D" id="2.20.28.10">
    <property type="match status" value="1"/>
</dbReference>
<name>T2M717_HYDVU</name>
<dbReference type="Pfam" id="PF14599">
    <property type="entry name" value="zinc_ribbon_6"/>
    <property type="match status" value="1"/>
</dbReference>
<dbReference type="OrthoDB" id="411372at2759"/>
<feature type="region of interest" description="Disordered" evidence="5">
    <location>
        <begin position="266"/>
        <end position="296"/>
    </location>
</feature>
<dbReference type="CDD" id="cd16464">
    <property type="entry name" value="RING-H2_Pirh2-like"/>
    <property type="match status" value="1"/>
</dbReference>
<dbReference type="GO" id="GO:0016567">
    <property type="term" value="P:protein ubiquitination"/>
    <property type="evidence" value="ECO:0007669"/>
    <property type="project" value="TreeGrafter"/>
</dbReference>
<keyword evidence="3" id="KW-0862">Zinc</keyword>
<dbReference type="PANTHER" id="PTHR21319">
    <property type="entry name" value="RING FINGER AND CHY ZINC FINGER DOMAIN-CONTAINING PROTEIN 1"/>
    <property type="match status" value="1"/>
</dbReference>
<keyword evidence="2 4" id="KW-0863">Zinc-finger</keyword>
<dbReference type="InterPro" id="IPR037274">
    <property type="entry name" value="Znf_CHY_sf"/>
</dbReference>
<evidence type="ECO:0000259" key="7">
    <source>
        <dbReference type="PROSITE" id="PS51266"/>
    </source>
</evidence>
<dbReference type="InterPro" id="IPR037275">
    <property type="entry name" value="Znf_CTCHY_sf"/>
</dbReference>
<dbReference type="Gene3D" id="3.30.40.10">
    <property type="entry name" value="Zinc/RING finger domain, C3HC4 (zinc finger)"/>
    <property type="match status" value="1"/>
</dbReference>
<dbReference type="SUPFAM" id="SSF161245">
    <property type="entry name" value="Zinc hairpin stack"/>
    <property type="match status" value="1"/>
</dbReference>
<dbReference type="GO" id="GO:0008270">
    <property type="term" value="F:zinc ion binding"/>
    <property type="evidence" value="ECO:0007669"/>
    <property type="project" value="UniProtKB-KW"/>
</dbReference>
<dbReference type="InterPro" id="IPR001841">
    <property type="entry name" value="Znf_RING"/>
</dbReference>
<dbReference type="PROSITE" id="PS51270">
    <property type="entry name" value="ZF_CTCHY"/>
    <property type="match status" value="1"/>
</dbReference>
<proteinExistence type="evidence at transcript level"/>
<evidence type="ECO:0000259" key="6">
    <source>
        <dbReference type="PROSITE" id="PS50089"/>
    </source>
</evidence>
<dbReference type="SUPFAM" id="SSF161219">
    <property type="entry name" value="CHY zinc finger-like"/>
    <property type="match status" value="1"/>
</dbReference>
<dbReference type="InterPro" id="IPR008913">
    <property type="entry name" value="Znf_CHY"/>
</dbReference>
<feature type="compositionally biased region" description="Acidic residues" evidence="5">
    <location>
        <begin position="268"/>
        <end position="284"/>
    </location>
</feature>
<evidence type="ECO:0000256" key="1">
    <source>
        <dbReference type="ARBA" id="ARBA00022723"/>
    </source>
</evidence>
<feature type="domain" description="CHY-type" evidence="7">
    <location>
        <begin position="3"/>
        <end position="70"/>
    </location>
</feature>
<feature type="compositionally biased region" description="Polar residues" evidence="5">
    <location>
        <begin position="287"/>
        <end position="296"/>
    </location>
</feature>
<feature type="domain" description="RING-type" evidence="6">
    <location>
        <begin position="136"/>
        <end position="179"/>
    </location>
</feature>
<evidence type="ECO:0000313" key="9">
    <source>
        <dbReference type="EMBL" id="CDG67919.1"/>
    </source>
</evidence>
<sequence length="322" mass="36442">MISEDNQNSCKHYEKKCSLLTPCCSKQYSCRICHDEAEDHILNRSTVEQIICSQCHVQQEVKKNCSNCGILFGKYFCLKCRLFDDNDKKQFHCDGCGICRIGGRENFFHCNKCGMCMGINIMDSHRCLENVSHRNCPVCLEDVHTSRKAIHVPPCTHLLHSSCMDGMFKHGLNTCPVCNQSLVDMKSYWLLLDNEIAHTIMPPIYQNYKVNILCRDCHEKSNVSFHVIGLKCKECGGYNTTRIGGDDPLPEETAASQVVYEASQSEVSELEESWETISGEEDESDSRSNLTDPSSNQILFTESLDNSYTIIGQNPLNQNPPE</sequence>
<dbReference type="GO" id="GO:0061630">
    <property type="term" value="F:ubiquitin protein ligase activity"/>
    <property type="evidence" value="ECO:0007669"/>
    <property type="project" value="TreeGrafter"/>
</dbReference>
<dbReference type="PROSITE" id="PS50089">
    <property type="entry name" value="ZF_RING_2"/>
    <property type="match status" value="1"/>
</dbReference>
<evidence type="ECO:0000256" key="4">
    <source>
        <dbReference type="PROSITE-ProRule" id="PRU00601"/>
    </source>
</evidence>
<dbReference type="EMBL" id="HAAD01001687">
    <property type="protein sequence ID" value="CDG67919.1"/>
    <property type="molecule type" value="mRNA"/>
</dbReference>
<reference evidence="9" key="1">
    <citation type="journal article" date="2013" name="Genome Biol. Evol.">
        <title>Punctuated emergences of genetic and phenotypic innovations in eumetazoan, bilaterian, euteleostome, and hominidae ancestors.</title>
        <authorList>
            <person name="Wenger Y."/>
            <person name="Galliot B."/>
        </authorList>
    </citation>
    <scope>NUCLEOTIDE SEQUENCE</scope>
    <source>
        <tissue evidence="9">Whole animals</tissue>
    </source>
</reference>
<gene>
    <name evidence="9" type="primary">RCHY1</name>
</gene>
<dbReference type="SMART" id="SM00184">
    <property type="entry name" value="RING"/>
    <property type="match status" value="1"/>
</dbReference>
<dbReference type="InterPro" id="IPR013083">
    <property type="entry name" value="Znf_RING/FYVE/PHD"/>
</dbReference>
<evidence type="ECO:0000256" key="2">
    <source>
        <dbReference type="ARBA" id="ARBA00022771"/>
    </source>
</evidence>
<keyword evidence="1" id="KW-0479">Metal-binding</keyword>
<dbReference type="GO" id="GO:0006511">
    <property type="term" value="P:ubiquitin-dependent protein catabolic process"/>
    <property type="evidence" value="ECO:0007669"/>
    <property type="project" value="TreeGrafter"/>
</dbReference>
<feature type="domain" description="CTCHY-type" evidence="8">
    <location>
        <begin position="72"/>
        <end position="135"/>
    </location>
</feature>
<accession>T2M717</accession>
<organism evidence="9">
    <name type="scientific">Hydra vulgaris</name>
    <name type="common">Hydra</name>
    <name type="synonym">Hydra attenuata</name>
    <dbReference type="NCBI Taxonomy" id="6087"/>
    <lineage>
        <taxon>Eukaryota</taxon>
        <taxon>Metazoa</taxon>
        <taxon>Cnidaria</taxon>
        <taxon>Hydrozoa</taxon>
        <taxon>Hydroidolina</taxon>
        <taxon>Anthoathecata</taxon>
        <taxon>Aplanulata</taxon>
        <taxon>Hydridae</taxon>
        <taxon>Hydra</taxon>
    </lineage>
</organism>
<dbReference type="Pfam" id="PF05495">
    <property type="entry name" value="zf-CHY"/>
    <property type="match status" value="1"/>
</dbReference>
<evidence type="ECO:0000256" key="5">
    <source>
        <dbReference type="SAM" id="MobiDB-lite"/>
    </source>
</evidence>
<dbReference type="AlphaFoldDB" id="T2M717"/>
<dbReference type="InterPro" id="IPR039512">
    <property type="entry name" value="RCHY1_zinc-ribbon"/>
</dbReference>
<dbReference type="SUPFAM" id="SSF57850">
    <property type="entry name" value="RING/U-box"/>
    <property type="match status" value="1"/>
</dbReference>
<evidence type="ECO:0000259" key="8">
    <source>
        <dbReference type="PROSITE" id="PS51270"/>
    </source>
</evidence>